<evidence type="ECO:0000256" key="7">
    <source>
        <dbReference type="ARBA" id="ARBA00038093"/>
    </source>
</evidence>
<dbReference type="InterPro" id="IPR002716">
    <property type="entry name" value="PIN_dom"/>
</dbReference>
<keyword evidence="6 8" id="KW-0460">Magnesium</keyword>
<comment type="cofactor">
    <cofactor evidence="1 8">
        <name>Mg(2+)</name>
        <dbReference type="ChEBI" id="CHEBI:18420"/>
    </cofactor>
</comment>
<evidence type="ECO:0000256" key="8">
    <source>
        <dbReference type="HAMAP-Rule" id="MF_00265"/>
    </source>
</evidence>
<feature type="domain" description="PIN" evidence="9">
    <location>
        <begin position="4"/>
        <end position="131"/>
    </location>
</feature>
<dbReference type="InterPro" id="IPR050556">
    <property type="entry name" value="Type_II_TA_system_RNase"/>
</dbReference>
<organism evidence="10 11">
    <name type="scientific">Jiella sonneratiae</name>
    <dbReference type="NCBI Taxonomy" id="2816856"/>
    <lineage>
        <taxon>Bacteria</taxon>
        <taxon>Pseudomonadati</taxon>
        <taxon>Pseudomonadota</taxon>
        <taxon>Alphaproteobacteria</taxon>
        <taxon>Hyphomicrobiales</taxon>
        <taxon>Aurantimonadaceae</taxon>
        <taxon>Jiella</taxon>
    </lineage>
</organism>
<evidence type="ECO:0000256" key="2">
    <source>
        <dbReference type="ARBA" id="ARBA00022649"/>
    </source>
</evidence>
<dbReference type="InterPro" id="IPR022907">
    <property type="entry name" value="VapC_family"/>
</dbReference>
<keyword evidence="3 8" id="KW-0540">Nuclease</keyword>
<accession>A0ABS3J5Y9</accession>
<name>A0ABS3J5Y9_9HYPH</name>
<dbReference type="EC" id="3.1.-.-" evidence="8"/>
<feature type="binding site" evidence="8">
    <location>
        <position position="7"/>
    </location>
    <ligand>
        <name>Mg(2+)</name>
        <dbReference type="ChEBI" id="CHEBI:18420"/>
    </ligand>
</feature>
<dbReference type="PANTHER" id="PTHR33653:SF1">
    <property type="entry name" value="RIBONUCLEASE VAPC2"/>
    <property type="match status" value="1"/>
</dbReference>
<dbReference type="Pfam" id="PF01850">
    <property type="entry name" value="PIN"/>
    <property type="match status" value="1"/>
</dbReference>
<dbReference type="InterPro" id="IPR029060">
    <property type="entry name" value="PIN-like_dom_sf"/>
</dbReference>
<feature type="binding site" evidence="8">
    <location>
        <position position="111"/>
    </location>
    <ligand>
        <name>Mg(2+)</name>
        <dbReference type="ChEBI" id="CHEBI:18420"/>
    </ligand>
</feature>
<keyword evidence="5 8" id="KW-0378">Hydrolase</keyword>
<keyword evidence="11" id="KW-1185">Reference proteome</keyword>
<evidence type="ECO:0000313" key="10">
    <source>
        <dbReference type="EMBL" id="MBO0905099.1"/>
    </source>
</evidence>
<protein>
    <recommendedName>
        <fullName evidence="8">Ribonuclease VapC</fullName>
        <shortName evidence="8">RNase VapC</shortName>
        <ecNumber evidence="8">3.1.-.-</ecNumber>
    </recommendedName>
    <alternativeName>
        <fullName evidence="8">Toxin VapC</fullName>
    </alternativeName>
</protein>
<sequence length="149" mass="16016">MKAYLIDTNVISKLAPTKRTFSPNFAHWLRRADQDGLVFMSVVTVHELERGIERLSLRGATAKATALTHWLDSVLVGFGGKFLPIDLPTALISGRLEARAIGRGGAPGVGDAMIAGTAHVHGLTVITENVRDFALFEISHMLPSQAASL</sequence>
<keyword evidence="2 8" id="KW-1277">Toxin-antitoxin system</keyword>
<dbReference type="CDD" id="cd18746">
    <property type="entry name" value="PIN_VapC4-5_FitB-like"/>
    <property type="match status" value="1"/>
</dbReference>
<dbReference type="SUPFAM" id="SSF88723">
    <property type="entry name" value="PIN domain-like"/>
    <property type="match status" value="1"/>
</dbReference>
<comment type="caution">
    <text evidence="10">The sequence shown here is derived from an EMBL/GenBank/DDBJ whole genome shotgun (WGS) entry which is preliminary data.</text>
</comment>
<evidence type="ECO:0000313" key="11">
    <source>
        <dbReference type="Proteomes" id="UP000664288"/>
    </source>
</evidence>
<proteinExistence type="inferred from homology"/>
<dbReference type="HAMAP" id="MF_00265">
    <property type="entry name" value="VapC_Nob1"/>
    <property type="match status" value="1"/>
</dbReference>
<dbReference type="Gene3D" id="3.40.50.1010">
    <property type="entry name" value="5'-nuclease"/>
    <property type="match status" value="1"/>
</dbReference>
<evidence type="ECO:0000256" key="5">
    <source>
        <dbReference type="ARBA" id="ARBA00022801"/>
    </source>
</evidence>
<comment type="similarity">
    <text evidence="7 8">Belongs to the PINc/VapC protein family.</text>
</comment>
<dbReference type="EMBL" id="JAFMPY010000017">
    <property type="protein sequence ID" value="MBO0905099.1"/>
    <property type="molecule type" value="Genomic_DNA"/>
</dbReference>
<dbReference type="Proteomes" id="UP000664288">
    <property type="component" value="Unassembled WGS sequence"/>
</dbReference>
<dbReference type="PANTHER" id="PTHR33653">
    <property type="entry name" value="RIBONUCLEASE VAPC2"/>
    <property type="match status" value="1"/>
</dbReference>
<evidence type="ECO:0000256" key="1">
    <source>
        <dbReference type="ARBA" id="ARBA00001946"/>
    </source>
</evidence>
<reference evidence="10 11" key="1">
    <citation type="submission" date="2021-03" db="EMBL/GenBank/DDBJ databases">
        <title>Whole genome sequence of Jiella sp. MQZ13P-4.</title>
        <authorList>
            <person name="Tuo L."/>
        </authorList>
    </citation>
    <scope>NUCLEOTIDE SEQUENCE [LARGE SCALE GENOMIC DNA]</scope>
    <source>
        <strain evidence="10 11">MQZ13P-4</strain>
    </source>
</reference>
<evidence type="ECO:0000256" key="4">
    <source>
        <dbReference type="ARBA" id="ARBA00022723"/>
    </source>
</evidence>
<evidence type="ECO:0000256" key="3">
    <source>
        <dbReference type="ARBA" id="ARBA00022722"/>
    </source>
</evidence>
<evidence type="ECO:0000259" key="9">
    <source>
        <dbReference type="Pfam" id="PF01850"/>
    </source>
</evidence>
<evidence type="ECO:0000256" key="6">
    <source>
        <dbReference type="ARBA" id="ARBA00022842"/>
    </source>
</evidence>
<keyword evidence="8" id="KW-0800">Toxin</keyword>
<keyword evidence="4 8" id="KW-0479">Metal-binding</keyword>
<comment type="function">
    <text evidence="8">Toxic component of a toxin-antitoxin (TA) system. An RNase.</text>
</comment>
<dbReference type="RefSeq" id="WP_207351736.1">
    <property type="nucleotide sequence ID" value="NZ_JAFMPY010000017.1"/>
</dbReference>
<gene>
    <name evidence="8" type="primary">vapC</name>
    <name evidence="10" type="ORF">J1C47_15750</name>
</gene>